<dbReference type="SUPFAM" id="SSF143422">
    <property type="entry name" value="Transposase IS200-like"/>
    <property type="match status" value="1"/>
</dbReference>
<dbReference type="RefSeq" id="WP_229483547.1">
    <property type="nucleotide sequence ID" value="NZ_JAIVFQ010000005.1"/>
</dbReference>
<gene>
    <name evidence="2" type="primary">tnpA</name>
    <name evidence="2" type="ORF">LC586_05565</name>
</gene>
<evidence type="ECO:0000313" key="2">
    <source>
        <dbReference type="EMBL" id="MCC5598697.1"/>
    </source>
</evidence>
<evidence type="ECO:0000259" key="1">
    <source>
        <dbReference type="SMART" id="SM01321"/>
    </source>
</evidence>
<dbReference type="Proteomes" id="UP001199525">
    <property type="component" value="Unassembled WGS sequence"/>
</dbReference>
<name>A0ABS8I3P8_9NOSO</name>
<reference evidence="2 3" key="1">
    <citation type="journal article" date="2021" name="Microorganisms">
        <title>Genome Evolution of Filamentous Cyanobacterium Nostoc Species: From Facultative Symbiosis to Free Living.</title>
        <authorList>
            <person name="Huo D."/>
            <person name="Li H."/>
            <person name="Cai F."/>
            <person name="Guo X."/>
            <person name="Qiao Z."/>
            <person name="Wang W."/>
            <person name="Yu G."/>
            <person name="Li R."/>
        </authorList>
    </citation>
    <scope>NUCLEOTIDE SEQUENCE [LARGE SCALE GENOMIC DNA]</scope>
    <source>
        <strain evidence="2 3">CHAB 5714</strain>
    </source>
</reference>
<organism evidence="2 3">
    <name type="scientific">Nostoc favosum CHAB5714</name>
    <dbReference type="NCBI Taxonomy" id="2780399"/>
    <lineage>
        <taxon>Bacteria</taxon>
        <taxon>Bacillati</taxon>
        <taxon>Cyanobacteriota</taxon>
        <taxon>Cyanophyceae</taxon>
        <taxon>Nostocales</taxon>
        <taxon>Nostocaceae</taxon>
        <taxon>Nostoc</taxon>
        <taxon>Nostoc favosum</taxon>
    </lineage>
</organism>
<dbReference type="EMBL" id="JAIVFQ010000005">
    <property type="protein sequence ID" value="MCC5598697.1"/>
    <property type="molecule type" value="Genomic_DNA"/>
</dbReference>
<dbReference type="PANTHER" id="PTHR33360:SF2">
    <property type="entry name" value="TRANSPOSASE FOR INSERTION SEQUENCE ELEMENT IS200"/>
    <property type="match status" value="1"/>
</dbReference>
<dbReference type="Pfam" id="PF01797">
    <property type="entry name" value="Y1_Tnp"/>
    <property type="match status" value="1"/>
</dbReference>
<dbReference type="InterPro" id="IPR002686">
    <property type="entry name" value="Transposase_17"/>
</dbReference>
<accession>A0ABS8I3P8</accession>
<dbReference type="PANTHER" id="PTHR33360">
    <property type="entry name" value="TRANSPOSASE FOR INSERTION SEQUENCE ELEMENT IS200"/>
    <property type="match status" value="1"/>
</dbReference>
<sequence>MNKEYRRGKHSVTSLKSHLVFVTKYRKKIFDAQRLEVLIQSFFQLAKKMDFSILEVNGEGDHVHLLVEYPPKYSVSQLVNHLKGVSSRIYRKQFTDSPHTEHLWSPSYFACSVGGAPIEVLKEYIKNQNSP</sequence>
<evidence type="ECO:0000313" key="3">
    <source>
        <dbReference type="Proteomes" id="UP001199525"/>
    </source>
</evidence>
<feature type="domain" description="Transposase IS200-like" evidence="1">
    <location>
        <begin position="12"/>
        <end position="128"/>
    </location>
</feature>
<proteinExistence type="predicted"/>
<protein>
    <submittedName>
        <fullName evidence="2">IS200/IS605 family transposase</fullName>
    </submittedName>
</protein>
<keyword evidence="3" id="KW-1185">Reference proteome</keyword>
<dbReference type="Gene3D" id="3.30.70.1290">
    <property type="entry name" value="Transposase IS200-like"/>
    <property type="match status" value="1"/>
</dbReference>
<dbReference type="SMART" id="SM01321">
    <property type="entry name" value="Y1_Tnp"/>
    <property type="match status" value="1"/>
</dbReference>
<dbReference type="InterPro" id="IPR036515">
    <property type="entry name" value="Transposase_17_sf"/>
</dbReference>
<comment type="caution">
    <text evidence="2">The sequence shown here is derived from an EMBL/GenBank/DDBJ whole genome shotgun (WGS) entry which is preliminary data.</text>
</comment>
<dbReference type="NCBIfam" id="NF033573">
    <property type="entry name" value="transpos_IS200"/>
    <property type="match status" value="1"/>
</dbReference>